<feature type="domain" description="Ubiquinol-cytochrome C reductase hinge" evidence="11">
    <location>
        <begin position="120"/>
        <end position="142"/>
    </location>
</feature>
<feature type="compositionally biased region" description="Basic and acidic residues" evidence="9">
    <location>
        <begin position="38"/>
        <end position="49"/>
    </location>
</feature>
<protein>
    <recommendedName>
        <fullName evidence="11">Ubiquinol-cytochrome C reductase hinge domain-containing protein</fullName>
    </recommendedName>
</protein>
<evidence type="ECO:0000313" key="13">
    <source>
        <dbReference type="Proteomes" id="UP000663843"/>
    </source>
</evidence>
<evidence type="ECO:0000256" key="5">
    <source>
        <dbReference type="ARBA" id="ARBA00022792"/>
    </source>
</evidence>
<evidence type="ECO:0000259" key="11">
    <source>
        <dbReference type="Pfam" id="PF02320"/>
    </source>
</evidence>
<evidence type="ECO:0000256" key="2">
    <source>
        <dbReference type="ARBA" id="ARBA00006498"/>
    </source>
</evidence>
<keyword evidence="7" id="KW-0496">Mitochondrion</keyword>
<evidence type="ECO:0000256" key="7">
    <source>
        <dbReference type="ARBA" id="ARBA00023128"/>
    </source>
</evidence>
<feature type="transmembrane region" description="Helical" evidence="10">
    <location>
        <begin position="12"/>
        <end position="33"/>
    </location>
</feature>
<keyword evidence="10" id="KW-0812">Transmembrane</keyword>
<evidence type="ECO:0000256" key="3">
    <source>
        <dbReference type="ARBA" id="ARBA00022448"/>
    </source>
</evidence>
<dbReference type="SUPFAM" id="SSF81531">
    <property type="entry name" value="Non-heme 11 kDa protein of cytochrome bc1 complex (Ubiquinol-cytochrome c reductase)"/>
    <property type="match status" value="1"/>
</dbReference>
<dbReference type="Gene3D" id="1.10.287.20">
    <property type="entry name" value="Ubiquinol-cytochrome C reductase hinge domain"/>
    <property type="match status" value="2"/>
</dbReference>
<dbReference type="AlphaFoldDB" id="A0A8H3GBG2"/>
<gene>
    <name evidence="12" type="ORF">RDB_LOCUS77498</name>
</gene>
<dbReference type="EMBL" id="CAJMWT010002430">
    <property type="protein sequence ID" value="CAE6442998.1"/>
    <property type="molecule type" value="Genomic_DNA"/>
</dbReference>
<dbReference type="InterPro" id="IPR003422">
    <property type="entry name" value="Cyt_b-c1_6"/>
</dbReference>
<keyword evidence="10" id="KW-1133">Transmembrane helix</keyword>
<organism evidence="12 13">
    <name type="scientific">Rhizoctonia solani</name>
    <dbReference type="NCBI Taxonomy" id="456999"/>
    <lineage>
        <taxon>Eukaryota</taxon>
        <taxon>Fungi</taxon>
        <taxon>Dikarya</taxon>
        <taxon>Basidiomycota</taxon>
        <taxon>Agaricomycotina</taxon>
        <taxon>Agaricomycetes</taxon>
        <taxon>Cantharellales</taxon>
        <taxon>Ceratobasidiaceae</taxon>
        <taxon>Rhizoctonia</taxon>
    </lineage>
</organism>
<feature type="compositionally biased region" description="Acidic residues" evidence="9">
    <location>
        <begin position="50"/>
        <end position="61"/>
    </location>
</feature>
<comment type="similarity">
    <text evidence="2">Belongs to the UQCRH/QCR6 family.</text>
</comment>
<evidence type="ECO:0000256" key="9">
    <source>
        <dbReference type="SAM" id="MobiDB-lite"/>
    </source>
</evidence>
<keyword evidence="8 10" id="KW-0472">Membrane</keyword>
<keyword evidence="6" id="KW-0249">Electron transport</keyword>
<evidence type="ECO:0000256" key="6">
    <source>
        <dbReference type="ARBA" id="ARBA00022982"/>
    </source>
</evidence>
<dbReference type="GO" id="GO:0005743">
    <property type="term" value="C:mitochondrial inner membrane"/>
    <property type="evidence" value="ECO:0007669"/>
    <property type="project" value="UniProtKB-SubCell"/>
</dbReference>
<keyword evidence="4" id="KW-0679">Respiratory chain</keyword>
<evidence type="ECO:0000256" key="4">
    <source>
        <dbReference type="ARBA" id="ARBA00022660"/>
    </source>
</evidence>
<evidence type="ECO:0000256" key="8">
    <source>
        <dbReference type="ARBA" id="ARBA00023136"/>
    </source>
</evidence>
<dbReference type="Proteomes" id="UP000663843">
    <property type="component" value="Unassembled WGS sequence"/>
</dbReference>
<feature type="domain" description="Ubiquinol-cytochrome C reductase hinge" evidence="11">
    <location>
        <begin position="61"/>
        <end position="109"/>
    </location>
</feature>
<dbReference type="PANTHER" id="PTHR15336:SF0">
    <property type="entry name" value="CYTOCHROME B-C1 COMPLEX SUBUNIT 6, MITOCHONDRIAL"/>
    <property type="match status" value="1"/>
</dbReference>
<dbReference type="InterPro" id="IPR023184">
    <property type="entry name" value="Ubol_cytC_Rdtase_hinge_dom"/>
</dbReference>
<evidence type="ECO:0000256" key="1">
    <source>
        <dbReference type="ARBA" id="ARBA00004137"/>
    </source>
</evidence>
<accession>A0A8H3GBG2</accession>
<proteinExistence type="inferred from homology"/>
<dbReference type="GO" id="GO:0006122">
    <property type="term" value="P:mitochondrial electron transport, ubiquinol to cytochrome c"/>
    <property type="evidence" value="ECO:0007669"/>
    <property type="project" value="InterPro"/>
</dbReference>
<name>A0A8H3GBG2_9AGAM</name>
<feature type="region of interest" description="Disordered" evidence="9">
    <location>
        <begin position="37"/>
        <end position="65"/>
    </location>
</feature>
<comment type="caution">
    <text evidence="12">The sequence shown here is derived from an EMBL/GenBank/DDBJ whole genome shotgun (WGS) entry which is preliminary data.</text>
</comment>
<dbReference type="Pfam" id="PF02320">
    <property type="entry name" value="UCR_hinge"/>
    <property type="match status" value="2"/>
</dbReference>
<keyword evidence="3" id="KW-0813">Transport</keyword>
<comment type="subcellular location">
    <subcellularLocation>
        <location evidence="1">Mitochondrion inner membrane</location>
        <topology evidence="1">Peripheral membrane protein</topology>
        <orientation evidence="1">Intermembrane side</orientation>
    </subcellularLocation>
</comment>
<evidence type="ECO:0000313" key="12">
    <source>
        <dbReference type="EMBL" id="CAE6442998.1"/>
    </source>
</evidence>
<dbReference type="PANTHER" id="PTHR15336">
    <property type="entry name" value="UBIQUINOL-CYTOCHROME C REDUCTASE COMPLEX 7.8 KDA PROTEIN"/>
    <property type="match status" value="1"/>
</dbReference>
<dbReference type="InterPro" id="IPR036811">
    <property type="entry name" value="Ubol_cytC_Rdtase_hinge_dom_sf"/>
</dbReference>
<evidence type="ECO:0000256" key="10">
    <source>
        <dbReference type="SAM" id="Phobius"/>
    </source>
</evidence>
<reference evidence="12" key="1">
    <citation type="submission" date="2021-01" db="EMBL/GenBank/DDBJ databases">
        <authorList>
            <person name="Kaushik A."/>
        </authorList>
    </citation>
    <scope>NUCLEOTIDE SEQUENCE</scope>
    <source>
        <strain evidence="12">AG2-2IIIB</strain>
    </source>
</reference>
<keyword evidence="5" id="KW-0999">Mitochondrion inner membrane</keyword>
<sequence>MDPDDKTNTCKLPLVLTVSVPCPAIIMTFWSSLFPTAHAEEENPPKEEKAQEEEEEEEPEDVLPGLQEECKQTAACSGFNKHFAHCTEKVTAGQGFKGEDCVEEFFLLQYWDIADDRSTRQLVHLMHCVDNCVAPKLFSKLR</sequence>